<reference evidence="1" key="1">
    <citation type="submission" date="2012-09" db="EMBL/GenBank/DDBJ databases">
        <title>Metagenomic Characterization of a Microbial Community in Wastewater Detects High Levels of Antibiotic Resistance.</title>
        <authorList>
            <person name="Abrams M."/>
            <person name="Caldwell A."/>
            <person name="Vandaei E."/>
            <person name="Lee W."/>
            <person name="Perrott J."/>
            <person name="Khan S.Y."/>
            <person name="Ta J."/>
            <person name="Romero D."/>
            <person name="Nguyen V."/>
            <person name="Pourmand N."/>
            <person name="Ouverney C.C."/>
        </authorList>
    </citation>
    <scope>NUCLEOTIDE SEQUENCE</scope>
</reference>
<dbReference type="GO" id="GO:0009035">
    <property type="term" value="F:type I site-specific deoxyribonuclease activity"/>
    <property type="evidence" value="ECO:0007669"/>
    <property type="project" value="UniProtKB-EC"/>
</dbReference>
<keyword evidence="1" id="KW-0378">Hydrolase</keyword>
<evidence type="ECO:0000313" key="1">
    <source>
        <dbReference type="EMBL" id="AGC71495.1"/>
    </source>
</evidence>
<dbReference type="EC" id="3.1.21.3" evidence="1"/>
<name>L7VZC4_9BACT</name>
<dbReference type="AlphaFoldDB" id="L7VZC4"/>
<organism evidence="1">
    <name type="scientific">uncultured bacterium A1Q1_fos_1880</name>
    <dbReference type="NCBI Taxonomy" id="1256556"/>
    <lineage>
        <taxon>Bacteria</taxon>
        <taxon>environmental samples</taxon>
    </lineage>
</organism>
<dbReference type="EMBL" id="JX649874">
    <property type="protein sequence ID" value="AGC71495.1"/>
    <property type="molecule type" value="Genomic_DNA"/>
</dbReference>
<accession>L7VZC4</accession>
<sequence length="44" mass="4656">MYSKRVVVNLDELLARCATLERKLGQAQGAGRQLTAAVLQGVAG</sequence>
<proteinExistence type="predicted"/>
<protein>
    <submittedName>
        <fullName evidence="1">Type I restriction-modification system, specificity subunit S</fullName>
        <ecNumber evidence="1">3.1.21.3</ecNumber>
    </submittedName>
</protein>